<proteinExistence type="inferred from homology"/>
<dbReference type="PANTHER" id="PTHR43649:SF31">
    <property type="entry name" value="SN-GLYCEROL-3-PHOSPHATE-BINDING PERIPLASMIC PROTEIN UGPB"/>
    <property type="match status" value="1"/>
</dbReference>
<evidence type="ECO:0000256" key="3">
    <source>
        <dbReference type="ARBA" id="ARBA00011557"/>
    </source>
</evidence>
<comment type="function">
    <text evidence="7">Part of the ABC transporter complex UgpBAEC involved in sn-glycerol-3-phosphate (G3P) import. Binds G3P.</text>
</comment>
<sequence>MKPVTLPFAAALLLAGMGPAAAVDFQFWYGNTGAAETAIQNACAAFNDSQTEHKITCVGQGSYDTAMQKAIAAVRAKQHPVLIQFFDAGTLDLMLSGAVEPVAEALPDVDWSNYVTGAKSYYETSKGQLYSQPYNASTVVFYGNKEMMAKGGIDALPQTYEALVEALRKLKTAGVECPYVTDGHPWRVLEQVAARHGAPIASRSNGYDGLDAEYLINQGLPAQHLTNLAAWHDEGLVKLDPETRAGTFSDAFNAGECAFMEASTANYSAAYKALGDKVLVGMAPVYEGTERKNTFVGGGSLWIMKGHDPEAVAAAGEFLNFVRQPEQQINLIREAAFVPVTNDVMAVMREQNLLTDPAFGSIEAGMESLNQPGNENSRGIRLGFYVQFRDIFKEETQRAFSGEQTMQAALDNAKTRGDELLRRFQQTYSGVELP</sequence>
<dbReference type="Pfam" id="PF13416">
    <property type="entry name" value="SBP_bac_8"/>
    <property type="match status" value="1"/>
</dbReference>
<evidence type="ECO:0000256" key="7">
    <source>
        <dbReference type="ARBA" id="ARBA00034473"/>
    </source>
</evidence>
<evidence type="ECO:0000313" key="10">
    <source>
        <dbReference type="Proteomes" id="UP001597213"/>
    </source>
</evidence>
<name>A0ABW4R661_9RHOB</name>
<gene>
    <name evidence="9" type="ORF">ACFSCT_08150</name>
</gene>
<evidence type="ECO:0000313" key="9">
    <source>
        <dbReference type="EMBL" id="MFD1881682.1"/>
    </source>
</evidence>
<comment type="similarity">
    <text evidence="2">Belongs to the bacterial solute-binding protein 1 family.</text>
</comment>
<dbReference type="EMBL" id="JBHUEN010000021">
    <property type="protein sequence ID" value="MFD1881682.1"/>
    <property type="molecule type" value="Genomic_DNA"/>
</dbReference>
<comment type="caution">
    <text evidence="9">The sequence shown here is derived from an EMBL/GenBank/DDBJ whole genome shotgun (WGS) entry which is preliminary data.</text>
</comment>
<dbReference type="Proteomes" id="UP001597213">
    <property type="component" value="Unassembled WGS sequence"/>
</dbReference>
<evidence type="ECO:0000256" key="5">
    <source>
        <dbReference type="ARBA" id="ARBA00022448"/>
    </source>
</evidence>
<feature type="chain" id="PRO_5047069682" description="sn-glycerol-3-phosphate-binding periplasmic protein UgpB" evidence="8">
    <location>
        <begin position="23"/>
        <end position="434"/>
    </location>
</feature>
<organism evidence="9 10">
    <name type="scientific">Paracoccus pacificus</name>
    <dbReference type="NCBI Taxonomy" id="1463598"/>
    <lineage>
        <taxon>Bacteria</taxon>
        <taxon>Pseudomonadati</taxon>
        <taxon>Pseudomonadota</taxon>
        <taxon>Alphaproteobacteria</taxon>
        <taxon>Rhodobacterales</taxon>
        <taxon>Paracoccaceae</taxon>
        <taxon>Paracoccus</taxon>
    </lineage>
</organism>
<keyword evidence="10" id="KW-1185">Reference proteome</keyword>
<keyword evidence="6 8" id="KW-0732">Signal</keyword>
<keyword evidence="5" id="KW-0813">Transport</keyword>
<evidence type="ECO:0000256" key="8">
    <source>
        <dbReference type="SAM" id="SignalP"/>
    </source>
</evidence>
<dbReference type="InterPro" id="IPR050490">
    <property type="entry name" value="Bact_solute-bd_prot1"/>
</dbReference>
<dbReference type="SUPFAM" id="SSF53850">
    <property type="entry name" value="Periplasmic binding protein-like II"/>
    <property type="match status" value="1"/>
</dbReference>
<dbReference type="PANTHER" id="PTHR43649">
    <property type="entry name" value="ARABINOSE-BINDING PROTEIN-RELATED"/>
    <property type="match status" value="1"/>
</dbReference>
<comment type="subunit">
    <text evidence="3">The complex is composed of two ATP-binding proteins (UgpC), two transmembrane proteins (UgpA and UgpE) and a solute-binding protein (UgpB).</text>
</comment>
<evidence type="ECO:0000256" key="6">
    <source>
        <dbReference type="ARBA" id="ARBA00022729"/>
    </source>
</evidence>
<dbReference type="InterPro" id="IPR006059">
    <property type="entry name" value="SBP"/>
</dbReference>
<feature type="signal peptide" evidence="8">
    <location>
        <begin position="1"/>
        <end position="22"/>
    </location>
</feature>
<dbReference type="Gene3D" id="3.40.190.10">
    <property type="entry name" value="Periplasmic binding protein-like II"/>
    <property type="match status" value="2"/>
</dbReference>
<accession>A0ABW4R661</accession>
<evidence type="ECO:0000256" key="1">
    <source>
        <dbReference type="ARBA" id="ARBA00004418"/>
    </source>
</evidence>
<reference evidence="10" key="1">
    <citation type="journal article" date="2019" name="Int. J. Syst. Evol. Microbiol.">
        <title>The Global Catalogue of Microorganisms (GCM) 10K type strain sequencing project: providing services to taxonomists for standard genome sequencing and annotation.</title>
        <authorList>
            <consortium name="The Broad Institute Genomics Platform"/>
            <consortium name="The Broad Institute Genome Sequencing Center for Infectious Disease"/>
            <person name="Wu L."/>
            <person name="Ma J."/>
        </authorList>
    </citation>
    <scope>NUCLEOTIDE SEQUENCE [LARGE SCALE GENOMIC DNA]</scope>
    <source>
        <strain evidence="10">CCUG 56029</strain>
    </source>
</reference>
<comment type="subcellular location">
    <subcellularLocation>
        <location evidence="1">Periplasm</location>
    </subcellularLocation>
</comment>
<protein>
    <recommendedName>
        <fullName evidence="4">sn-glycerol-3-phosphate-binding periplasmic protein UgpB</fullName>
    </recommendedName>
</protein>
<evidence type="ECO:0000256" key="4">
    <source>
        <dbReference type="ARBA" id="ARBA00017470"/>
    </source>
</evidence>
<evidence type="ECO:0000256" key="2">
    <source>
        <dbReference type="ARBA" id="ARBA00008520"/>
    </source>
</evidence>
<dbReference type="RefSeq" id="WP_379141738.1">
    <property type="nucleotide sequence ID" value="NZ_JBHUEN010000021.1"/>
</dbReference>